<dbReference type="InterPro" id="IPR051703">
    <property type="entry name" value="NF-kappa-B_Signaling_Reg"/>
</dbReference>
<dbReference type="PANTHER" id="PTHR46609:SF6">
    <property type="entry name" value="EXONUCLEASE, PHAGE-TYPE_RECB, C-TERMINAL DOMAIN-CONTAINING PROTEIN-RELATED"/>
    <property type="match status" value="1"/>
</dbReference>
<dbReference type="NCBIfam" id="TIGR03033">
    <property type="entry name" value="phage_rel_nuc"/>
    <property type="match status" value="1"/>
</dbReference>
<reference evidence="2" key="1">
    <citation type="journal article" date="2021" name="Proc. Natl. Acad. Sci. U.S.A.">
        <title>A Catalog of Tens of Thousands of Viruses from Human Metagenomes Reveals Hidden Associations with Chronic Diseases.</title>
        <authorList>
            <person name="Tisza M.J."/>
            <person name="Buck C.B."/>
        </authorList>
    </citation>
    <scope>NUCLEOTIDE SEQUENCE</scope>
    <source>
        <strain evidence="2">Ct0wg9</strain>
    </source>
</reference>
<keyword evidence="2" id="KW-0540">Nuclease</keyword>
<dbReference type="Pfam" id="PF09588">
    <property type="entry name" value="YqaJ"/>
    <property type="match status" value="1"/>
</dbReference>
<sequence length="215" mass="25163">MVKLAVLKSREEWLKARTRIGGSDASAIVGKNPYKSNIDLWLEKTGQTVPEDISDKPYVKYGTDAEPHLRALFALDFPEYRVGYKENNMFTNDKYPWAHASLDGWLMDADGRMGILEIKTTEILQSMQREKWKNRIPDNYYTQVLHYLMVTEFDFAVLKAQLKSLFGDDVYLQTKHYKIERRDVVGDIEYLRDAEEKFWQMVQDGRKPNTVLPEI</sequence>
<dbReference type="InterPro" id="IPR019080">
    <property type="entry name" value="YqaJ_viral_recombinase"/>
</dbReference>
<organism evidence="2">
    <name type="scientific">Myoviridae sp. ct0wg9</name>
    <dbReference type="NCBI Taxonomy" id="2826600"/>
    <lineage>
        <taxon>Viruses</taxon>
        <taxon>Duplodnaviria</taxon>
        <taxon>Heunggongvirae</taxon>
        <taxon>Uroviricota</taxon>
        <taxon>Caudoviricetes</taxon>
    </lineage>
</organism>
<feature type="domain" description="YqaJ viral recombinase" evidence="1">
    <location>
        <begin position="12"/>
        <end position="153"/>
    </location>
</feature>
<dbReference type="PANTHER" id="PTHR46609">
    <property type="entry name" value="EXONUCLEASE, PHAGE-TYPE/RECB, C-TERMINAL DOMAIN-CONTAINING PROTEIN"/>
    <property type="match status" value="1"/>
</dbReference>
<protein>
    <submittedName>
        <fullName evidence="2">Exonuclease</fullName>
    </submittedName>
</protein>
<dbReference type="GO" id="GO:0004527">
    <property type="term" value="F:exonuclease activity"/>
    <property type="evidence" value="ECO:0007669"/>
    <property type="project" value="UniProtKB-KW"/>
</dbReference>
<keyword evidence="2" id="KW-0378">Hydrolase</keyword>
<evidence type="ECO:0000313" key="2">
    <source>
        <dbReference type="EMBL" id="DAD93455.1"/>
    </source>
</evidence>
<dbReference type="InterPro" id="IPR011604">
    <property type="entry name" value="PDDEXK-like_dom_sf"/>
</dbReference>
<dbReference type="InterPro" id="IPR017482">
    <property type="entry name" value="Lambda-type_endonuclease"/>
</dbReference>
<name>A0A8S5NGH6_9CAUD</name>
<proteinExistence type="predicted"/>
<keyword evidence="2" id="KW-0269">Exonuclease</keyword>
<dbReference type="InterPro" id="IPR011335">
    <property type="entry name" value="Restrct_endonuc-II-like"/>
</dbReference>
<evidence type="ECO:0000259" key="1">
    <source>
        <dbReference type="Pfam" id="PF09588"/>
    </source>
</evidence>
<dbReference type="SUPFAM" id="SSF52980">
    <property type="entry name" value="Restriction endonuclease-like"/>
    <property type="match status" value="1"/>
</dbReference>
<dbReference type="Gene3D" id="3.90.320.10">
    <property type="match status" value="1"/>
</dbReference>
<accession>A0A8S5NGH6</accession>
<dbReference type="EMBL" id="BK015160">
    <property type="protein sequence ID" value="DAD93455.1"/>
    <property type="molecule type" value="Genomic_DNA"/>
</dbReference>